<dbReference type="AlphaFoldDB" id="A0A0D1Y3Y2"/>
<evidence type="ECO:0000313" key="2">
    <source>
        <dbReference type="EMBL" id="KIW09646.1"/>
    </source>
</evidence>
<evidence type="ECO:0000313" key="3">
    <source>
        <dbReference type="Proteomes" id="UP000053328"/>
    </source>
</evidence>
<dbReference type="EMBL" id="KN847512">
    <property type="protein sequence ID" value="KIW09646.1"/>
    <property type="molecule type" value="Genomic_DNA"/>
</dbReference>
<dbReference type="HOGENOM" id="CLU_2873793_0_0_1"/>
<organism evidence="2 3">
    <name type="scientific">Exophiala spinifera</name>
    <dbReference type="NCBI Taxonomy" id="91928"/>
    <lineage>
        <taxon>Eukaryota</taxon>
        <taxon>Fungi</taxon>
        <taxon>Dikarya</taxon>
        <taxon>Ascomycota</taxon>
        <taxon>Pezizomycotina</taxon>
        <taxon>Eurotiomycetes</taxon>
        <taxon>Chaetothyriomycetidae</taxon>
        <taxon>Chaetothyriales</taxon>
        <taxon>Herpotrichiellaceae</taxon>
        <taxon>Exophiala</taxon>
    </lineage>
</organism>
<dbReference type="GeneID" id="27339185"/>
<evidence type="ECO:0000256" key="1">
    <source>
        <dbReference type="SAM" id="MobiDB-lite"/>
    </source>
</evidence>
<protein>
    <submittedName>
        <fullName evidence="2">Uncharacterized protein</fullName>
    </submittedName>
</protein>
<sequence>MVNTKKAKGADDQAKGNLTEMKAKDKKTPGKTTDKAKPKGKIEGAKYLEELNEIMDQQTTPTTM</sequence>
<dbReference type="Proteomes" id="UP000053328">
    <property type="component" value="Unassembled WGS sequence"/>
</dbReference>
<feature type="region of interest" description="Disordered" evidence="1">
    <location>
        <begin position="1"/>
        <end position="44"/>
    </location>
</feature>
<dbReference type="VEuPathDB" id="FungiDB:PV08_12102"/>
<feature type="non-terminal residue" evidence="2">
    <location>
        <position position="64"/>
    </location>
</feature>
<feature type="compositionally biased region" description="Basic and acidic residues" evidence="1">
    <location>
        <begin position="21"/>
        <end position="44"/>
    </location>
</feature>
<proteinExistence type="predicted"/>
<name>A0A0D1Y3Y2_9EURO</name>
<dbReference type="RefSeq" id="XP_016229862.1">
    <property type="nucleotide sequence ID" value="XM_016386409.1"/>
</dbReference>
<gene>
    <name evidence="2" type="ORF">PV08_12102</name>
</gene>
<keyword evidence="3" id="KW-1185">Reference proteome</keyword>
<accession>A0A0D1Y3Y2</accession>
<reference evidence="2 3" key="1">
    <citation type="submission" date="2015-01" db="EMBL/GenBank/DDBJ databases">
        <title>The Genome Sequence of Exophiala spinifera CBS89968.</title>
        <authorList>
            <consortium name="The Broad Institute Genomics Platform"/>
            <person name="Cuomo C."/>
            <person name="de Hoog S."/>
            <person name="Gorbushina A."/>
            <person name="Stielow B."/>
            <person name="Teixiera M."/>
            <person name="Abouelleil A."/>
            <person name="Chapman S.B."/>
            <person name="Priest M."/>
            <person name="Young S.K."/>
            <person name="Wortman J."/>
            <person name="Nusbaum C."/>
            <person name="Birren B."/>
        </authorList>
    </citation>
    <scope>NUCLEOTIDE SEQUENCE [LARGE SCALE GENOMIC DNA]</scope>
    <source>
        <strain evidence="2 3">CBS 89968</strain>
    </source>
</reference>